<dbReference type="EMBL" id="AP022314">
    <property type="protein sequence ID" value="BBU23460.1"/>
    <property type="molecule type" value="Genomic_DNA"/>
</dbReference>
<evidence type="ECO:0000256" key="2">
    <source>
        <dbReference type="SAM" id="MobiDB-lite"/>
    </source>
</evidence>
<feature type="domain" description="PPE" evidence="3">
    <location>
        <begin position="2"/>
        <end position="120"/>
    </location>
</feature>
<dbReference type="InterPro" id="IPR038332">
    <property type="entry name" value="PPE_sf"/>
</dbReference>
<protein>
    <recommendedName>
        <fullName evidence="3">PPE domain-containing protein</fullName>
    </recommendedName>
</protein>
<dbReference type="PANTHER" id="PTHR46766:SF1">
    <property type="entry name" value="GLUTAMINE-RICH PROTEIN 2"/>
    <property type="match status" value="1"/>
</dbReference>
<dbReference type="Proteomes" id="UP000464624">
    <property type="component" value="Chromosome"/>
</dbReference>
<organism evidence="4 5">
    <name type="scientific">Mycobacterium xenopi</name>
    <dbReference type="NCBI Taxonomy" id="1789"/>
    <lineage>
        <taxon>Bacteria</taxon>
        <taxon>Bacillati</taxon>
        <taxon>Actinomycetota</taxon>
        <taxon>Actinomycetes</taxon>
        <taxon>Mycobacteriales</taxon>
        <taxon>Mycobacteriaceae</taxon>
        <taxon>Mycobacterium</taxon>
    </lineage>
</organism>
<feature type="compositionally biased region" description="Basic residues" evidence="2">
    <location>
        <begin position="129"/>
        <end position="141"/>
    </location>
</feature>
<evidence type="ECO:0000256" key="1">
    <source>
        <dbReference type="ARBA" id="ARBA00010652"/>
    </source>
</evidence>
<dbReference type="InterPro" id="IPR000030">
    <property type="entry name" value="PPE_dom"/>
</dbReference>
<name>A0AAD1H3E7_MYCXE</name>
<reference evidence="4 5" key="1">
    <citation type="submission" date="2019-12" db="EMBL/GenBank/DDBJ databases">
        <title>Complete genome sequence of Mycolicibacterium xenopi str. JCM15661T.</title>
        <authorList>
            <person name="Yoshida M."/>
            <person name="Fukano H."/>
            <person name="Asakura T."/>
            <person name="Hoshino Y."/>
        </authorList>
    </citation>
    <scope>NUCLEOTIDE SEQUENCE [LARGE SCALE GENOMIC DNA]</scope>
    <source>
        <strain evidence="4 5">JCM 15661T</strain>
    </source>
</reference>
<dbReference type="KEGG" id="mxe:MYXE_32500"/>
<evidence type="ECO:0000313" key="4">
    <source>
        <dbReference type="EMBL" id="BBU23460.1"/>
    </source>
</evidence>
<dbReference type="Gene3D" id="1.20.1260.20">
    <property type="entry name" value="PPE superfamily"/>
    <property type="match status" value="1"/>
</dbReference>
<dbReference type="PANTHER" id="PTHR46766">
    <property type="entry name" value="GLUTAMINE-RICH PROTEIN 2"/>
    <property type="match status" value="1"/>
</dbReference>
<sequence length="201" mass="20783">MDFAVLPPEVNSGRMYAGPGSGPMLAAAAAWEGLAADLASAAADYKSLIVNLISGPWQGSASASMAAATAPYTAWMSVTAAQAGEAARRAEAAAGAYETAFALTVPPPVIAANRAQLVATARLDGGRPAGKRAAGRVRQHSPCRSAGARGWCAGDATSRRNGPWPKRCTEIRLPPHGRGTPTSRGVSNRLPVRLRRTPRSR</sequence>
<accession>A0AAD1H3E7</accession>
<dbReference type="Pfam" id="PF00823">
    <property type="entry name" value="PPE"/>
    <property type="match status" value="1"/>
</dbReference>
<gene>
    <name evidence="4" type="ORF">MYXE_32500</name>
</gene>
<dbReference type="SUPFAM" id="SSF140459">
    <property type="entry name" value="PE/PPE dimer-like"/>
    <property type="match status" value="1"/>
</dbReference>
<comment type="similarity">
    <text evidence="1">Belongs to the mycobacterial PPE family.</text>
</comment>
<proteinExistence type="inferred from homology"/>
<evidence type="ECO:0000313" key="5">
    <source>
        <dbReference type="Proteomes" id="UP000464624"/>
    </source>
</evidence>
<feature type="region of interest" description="Disordered" evidence="2">
    <location>
        <begin position="125"/>
        <end position="201"/>
    </location>
</feature>
<feature type="compositionally biased region" description="Basic residues" evidence="2">
    <location>
        <begin position="192"/>
        <end position="201"/>
    </location>
</feature>
<evidence type="ECO:0000259" key="3">
    <source>
        <dbReference type="Pfam" id="PF00823"/>
    </source>
</evidence>
<dbReference type="AlphaFoldDB" id="A0AAD1H3E7"/>
<dbReference type="GO" id="GO:0052572">
    <property type="term" value="P:response to host immune response"/>
    <property type="evidence" value="ECO:0007669"/>
    <property type="project" value="TreeGrafter"/>
</dbReference>